<dbReference type="PANTHER" id="PTHR35332">
    <property type="entry name" value="REGULATION OF ENOLASE PROTEIN 1"/>
    <property type="match status" value="1"/>
</dbReference>
<dbReference type="AlphaFoldDB" id="A0A0N1H5M3"/>
<dbReference type="Pfam" id="PF07081">
    <property type="entry name" value="DUF1349"/>
    <property type="match status" value="1"/>
</dbReference>
<proteinExistence type="predicted"/>
<accession>A0A0N1H5M3</accession>
<organism evidence="1 2">
    <name type="scientific">Cyphellophora attinorum</name>
    <dbReference type="NCBI Taxonomy" id="1664694"/>
    <lineage>
        <taxon>Eukaryota</taxon>
        <taxon>Fungi</taxon>
        <taxon>Dikarya</taxon>
        <taxon>Ascomycota</taxon>
        <taxon>Pezizomycotina</taxon>
        <taxon>Eurotiomycetes</taxon>
        <taxon>Chaetothyriomycetidae</taxon>
        <taxon>Chaetothyriales</taxon>
        <taxon>Cyphellophoraceae</taxon>
        <taxon>Cyphellophora</taxon>
    </lineage>
</organism>
<evidence type="ECO:0000313" key="2">
    <source>
        <dbReference type="Proteomes" id="UP000038010"/>
    </source>
</evidence>
<sequence>MSATTSQSAGQDWTAYNVETAFQQPEDINEYFSLTSPPDRKIWRLIRSRDEFTAPMLLRKLDRPFVIAEATVTVPLEMDFDQAGIVLFLDTSPSEPWISPTSYEGRRRRHGSNRPGKWVTVSLQMSENDVGLGTVVTYPDRGPDFSFTALPISKDGPEYSDCNHVSLRLKLENVNDMLWIFYMIPDIHRHECQSVEEITAQWKKVREINGFFSDLSMKPSVLVGCYASRPLEMDEDEQSDLTAEFEDLELLQR</sequence>
<dbReference type="RefSeq" id="XP_017997068.1">
    <property type="nucleotide sequence ID" value="XM_018143645.1"/>
</dbReference>
<dbReference type="STRING" id="1664694.A0A0N1H5M3"/>
<keyword evidence="2" id="KW-1185">Reference proteome</keyword>
<dbReference type="Proteomes" id="UP000038010">
    <property type="component" value="Unassembled WGS sequence"/>
</dbReference>
<dbReference type="InterPro" id="IPR009784">
    <property type="entry name" value="DUF1349"/>
</dbReference>
<dbReference type="Gene3D" id="2.60.120.200">
    <property type="match status" value="1"/>
</dbReference>
<reference evidence="1 2" key="1">
    <citation type="submission" date="2015-06" db="EMBL/GenBank/DDBJ databases">
        <title>Draft genome of the ant-associated black yeast Phialophora attae CBS 131958.</title>
        <authorList>
            <person name="Moreno L.F."/>
            <person name="Stielow B.J."/>
            <person name="de Hoog S."/>
            <person name="Vicente V.A."/>
            <person name="Weiss V.A."/>
            <person name="de Vries M."/>
            <person name="Cruz L.M."/>
            <person name="Souza E.M."/>
        </authorList>
    </citation>
    <scope>NUCLEOTIDE SEQUENCE [LARGE SCALE GENOMIC DNA]</scope>
    <source>
        <strain evidence="1 2">CBS 131958</strain>
    </source>
</reference>
<dbReference type="OrthoDB" id="42525at2759"/>
<evidence type="ECO:0000313" key="1">
    <source>
        <dbReference type="EMBL" id="KPI37105.1"/>
    </source>
</evidence>
<dbReference type="EMBL" id="LFJN01000026">
    <property type="protein sequence ID" value="KPI37105.1"/>
    <property type="molecule type" value="Genomic_DNA"/>
</dbReference>
<dbReference type="PANTHER" id="PTHR35332:SF3">
    <property type="entry name" value="FUCOSE-SPECIFIC LECTIN"/>
    <property type="match status" value="1"/>
</dbReference>
<dbReference type="GeneID" id="28735525"/>
<dbReference type="VEuPathDB" id="FungiDB:AB675_3582"/>
<name>A0A0N1H5M3_9EURO</name>
<gene>
    <name evidence="1" type="ORF">AB675_3582</name>
</gene>
<comment type="caution">
    <text evidence="1">The sequence shown here is derived from an EMBL/GenBank/DDBJ whole genome shotgun (WGS) entry which is preliminary data.</text>
</comment>
<protein>
    <submittedName>
        <fullName evidence="1">Uncharacterized protein</fullName>
    </submittedName>
</protein>